<proteinExistence type="predicted"/>
<sequence>MVEDWWDPFFGRKRDSACAYCCRWEGYALFVELSLSAFAVKGLDLLLEGRNPNAVNAGPEPDAVNAGLEPDVGPKPKAGPKPNVVNSGPKPDARHKPKNGAEARCKAEAQK</sequence>
<gene>
    <name evidence="2" type="ORF">CDL15_Pgr021970</name>
</gene>
<feature type="region of interest" description="Disordered" evidence="1">
    <location>
        <begin position="50"/>
        <end position="111"/>
    </location>
</feature>
<evidence type="ECO:0000313" key="3">
    <source>
        <dbReference type="Proteomes" id="UP000197138"/>
    </source>
</evidence>
<feature type="compositionally biased region" description="Basic and acidic residues" evidence="1">
    <location>
        <begin position="91"/>
        <end position="111"/>
    </location>
</feature>
<dbReference type="AlphaFoldDB" id="A0A218WWJ3"/>
<organism evidence="2 3">
    <name type="scientific">Punica granatum</name>
    <name type="common">Pomegranate</name>
    <dbReference type="NCBI Taxonomy" id="22663"/>
    <lineage>
        <taxon>Eukaryota</taxon>
        <taxon>Viridiplantae</taxon>
        <taxon>Streptophyta</taxon>
        <taxon>Embryophyta</taxon>
        <taxon>Tracheophyta</taxon>
        <taxon>Spermatophyta</taxon>
        <taxon>Magnoliopsida</taxon>
        <taxon>eudicotyledons</taxon>
        <taxon>Gunneridae</taxon>
        <taxon>Pentapetalae</taxon>
        <taxon>rosids</taxon>
        <taxon>malvids</taxon>
        <taxon>Myrtales</taxon>
        <taxon>Lythraceae</taxon>
        <taxon>Punica</taxon>
    </lineage>
</organism>
<comment type="caution">
    <text evidence="2">The sequence shown here is derived from an EMBL/GenBank/DDBJ whole genome shotgun (WGS) entry which is preliminary data.</text>
</comment>
<protein>
    <submittedName>
        <fullName evidence="2">Uncharacterized protein</fullName>
    </submittedName>
</protein>
<reference evidence="3" key="1">
    <citation type="journal article" date="2017" name="Plant J.">
        <title>The pomegranate (Punica granatum L.) genome and the genomics of punicalagin biosynthesis.</title>
        <authorList>
            <person name="Qin G."/>
            <person name="Xu C."/>
            <person name="Ming R."/>
            <person name="Tang H."/>
            <person name="Guyot R."/>
            <person name="Kramer E.M."/>
            <person name="Hu Y."/>
            <person name="Yi X."/>
            <person name="Qi Y."/>
            <person name="Xu X."/>
            <person name="Gao Z."/>
            <person name="Pan H."/>
            <person name="Jian J."/>
            <person name="Tian Y."/>
            <person name="Yue Z."/>
            <person name="Xu Y."/>
        </authorList>
    </citation>
    <scope>NUCLEOTIDE SEQUENCE [LARGE SCALE GENOMIC DNA]</scope>
    <source>
        <strain evidence="3">cv. Dabenzi</strain>
    </source>
</reference>
<name>A0A218WWJ3_PUNGR</name>
<evidence type="ECO:0000313" key="2">
    <source>
        <dbReference type="EMBL" id="OWM76909.1"/>
    </source>
</evidence>
<evidence type="ECO:0000256" key="1">
    <source>
        <dbReference type="SAM" id="MobiDB-lite"/>
    </source>
</evidence>
<accession>A0A218WWJ3</accession>
<dbReference type="EMBL" id="MTKT01002944">
    <property type="protein sequence ID" value="OWM76909.1"/>
    <property type="molecule type" value="Genomic_DNA"/>
</dbReference>
<dbReference type="Proteomes" id="UP000197138">
    <property type="component" value="Unassembled WGS sequence"/>
</dbReference>